<evidence type="ECO:0000256" key="4">
    <source>
        <dbReference type="ARBA" id="ARBA00022597"/>
    </source>
</evidence>
<feature type="transmembrane region" description="Helical" evidence="13">
    <location>
        <begin position="55"/>
        <end position="75"/>
    </location>
</feature>
<dbReference type="Gene3D" id="3.30.1360.60">
    <property type="entry name" value="Glucose permease domain IIB"/>
    <property type="match status" value="1"/>
</dbReference>
<evidence type="ECO:0000256" key="5">
    <source>
        <dbReference type="ARBA" id="ARBA00022679"/>
    </source>
</evidence>
<dbReference type="PANTHER" id="PTHR30009:SF8">
    <property type="entry name" value="PTS SYSTEM, IIBC COMPONENT"/>
    <property type="match status" value="1"/>
</dbReference>
<keyword evidence="10 13" id="KW-0472">Membrane</keyword>
<dbReference type="InterPro" id="IPR001996">
    <property type="entry name" value="PTS_IIB_1"/>
</dbReference>
<keyword evidence="9 13" id="KW-1133">Transmembrane helix</keyword>
<evidence type="ECO:0000256" key="9">
    <source>
        <dbReference type="ARBA" id="ARBA00022989"/>
    </source>
</evidence>
<comment type="subcellular location">
    <subcellularLocation>
        <location evidence="1">Cell membrane</location>
        <topology evidence="1">Multi-pass membrane protein</topology>
    </subcellularLocation>
</comment>
<comment type="caution">
    <text evidence="16">The sequence shown here is derived from an EMBL/GenBank/DDBJ whole genome shotgun (WGS) entry which is preliminary data.</text>
</comment>
<dbReference type="InterPro" id="IPR013013">
    <property type="entry name" value="PTS_EIIC_1"/>
</dbReference>
<keyword evidence="17" id="KW-1185">Reference proteome</keyword>
<evidence type="ECO:0000256" key="8">
    <source>
        <dbReference type="ARBA" id="ARBA00022777"/>
    </source>
</evidence>
<dbReference type="PROSITE" id="PS51098">
    <property type="entry name" value="PTS_EIIB_TYPE_1"/>
    <property type="match status" value="1"/>
</dbReference>
<name>A0ABT4CMS4_9CLOT</name>
<evidence type="ECO:0000313" key="16">
    <source>
        <dbReference type="EMBL" id="MCY6369299.1"/>
    </source>
</evidence>
<dbReference type="InterPro" id="IPR011300">
    <property type="entry name" value="PTS_IIBC"/>
</dbReference>
<dbReference type="NCBIfam" id="TIGR02003">
    <property type="entry name" value="PTS-II-BC-unk1"/>
    <property type="match status" value="1"/>
</dbReference>
<feature type="transmembrane region" description="Helical" evidence="13">
    <location>
        <begin position="420"/>
        <end position="439"/>
    </location>
</feature>
<dbReference type="EMBL" id="JAPQES010000001">
    <property type="protein sequence ID" value="MCY6369299.1"/>
    <property type="molecule type" value="Genomic_DNA"/>
</dbReference>
<feature type="active site" description="Phosphocysteine intermediate; for EIIB activity" evidence="11">
    <location>
        <position position="503"/>
    </location>
</feature>
<dbReference type="Pfam" id="PF02378">
    <property type="entry name" value="PTS_EIIC"/>
    <property type="match status" value="1"/>
</dbReference>
<keyword evidence="8" id="KW-0418">Kinase</keyword>
<feature type="transmembrane region" description="Helical" evidence="13">
    <location>
        <begin position="20"/>
        <end position="43"/>
    </location>
</feature>
<keyword evidence="3" id="KW-1003">Cell membrane</keyword>
<dbReference type="PROSITE" id="PS01035">
    <property type="entry name" value="PTS_EIIB_TYPE_1_CYS"/>
    <property type="match status" value="1"/>
</dbReference>
<feature type="transmembrane region" description="Helical" evidence="13">
    <location>
        <begin position="344"/>
        <end position="364"/>
    </location>
</feature>
<proteinExistence type="predicted"/>
<sequence>MKKSGQGSFEFWQKFSKALLVVVAVMPAGGLMISLGSVIGMLAPNVSFVQTLAQVVGGIGWAIICNLHILFAVAIGGSWAKERAGGAFAALISFILINKITGTIFGVTSDMLTDATATVTSLTGQHLLVKDYFTSILGSPALDMGVFVGIISGFLGAILYNKYYNYNKLPNALAFFNGKRFVPFVVILGSAVTALIFSLVWPFAQTGIHGFGKWIATSQNSAPFLSPFIYGTLERLLLPFGLHHMVTVPINYTDLGGTYTILTGDKIGQIIAGQDPLWLAWATDLGNLKSAGDMVQYNNLLATVHPARFKVGQMIGGAGSLMGAAFAMYTSVAKEKREKYKSMFFSAALAVFLTGVTEPLEFMFMFVSPILYVTYAVLQGCAFAFADIINLRVHSFGILELIARVPMIANAGITGDLIRFILVTVLFFFVNFVVFKFMINKFNLSTPGRNGNEIDSEDEDDSNDTTSTVGMKEAAAGKTESSQAEKIIDLLGGRNNIVDVDACMTRLRVTVKDINNVGSQAEWKANGALGLIVKGKGVQAIYGPKADVLKSDIQDILGI</sequence>
<feature type="transmembrane region" description="Helical" evidence="13">
    <location>
        <begin position="181"/>
        <end position="204"/>
    </location>
</feature>
<evidence type="ECO:0000256" key="13">
    <source>
        <dbReference type="SAM" id="Phobius"/>
    </source>
</evidence>
<accession>A0ABT4CMS4</accession>
<dbReference type="Proteomes" id="UP001079657">
    <property type="component" value="Unassembled WGS sequence"/>
</dbReference>
<evidence type="ECO:0000259" key="14">
    <source>
        <dbReference type="PROSITE" id="PS51098"/>
    </source>
</evidence>
<keyword evidence="5 16" id="KW-0808">Transferase</keyword>
<dbReference type="InterPro" id="IPR003352">
    <property type="entry name" value="PTS_EIIC"/>
</dbReference>
<feature type="transmembrane region" description="Helical" evidence="13">
    <location>
        <begin position="141"/>
        <end position="160"/>
    </location>
</feature>
<evidence type="ECO:0000256" key="10">
    <source>
        <dbReference type="ARBA" id="ARBA00023136"/>
    </source>
</evidence>
<dbReference type="SUPFAM" id="SSF55604">
    <property type="entry name" value="Glucose permease domain IIB"/>
    <property type="match status" value="1"/>
</dbReference>
<feature type="transmembrane region" description="Helical" evidence="13">
    <location>
        <begin position="87"/>
        <end position="107"/>
    </location>
</feature>
<evidence type="ECO:0000256" key="11">
    <source>
        <dbReference type="PROSITE-ProRule" id="PRU00421"/>
    </source>
</evidence>
<dbReference type="PROSITE" id="PS51103">
    <property type="entry name" value="PTS_EIIC_TYPE_1"/>
    <property type="match status" value="1"/>
</dbReference>
<keyword evidence="2" id="KW-0813">Transport</keyword>
<feature type="transmembrane region" description="Helical" evidence="13">
    <location>
        <begin position="311"/>
        <end position="332"/>
    </location>
</feature>
<dbReference type="EC" id="2.7.1.-" evidence="16"/>
<evidence type="ECO:0000256" key="2">
    <source>
        <dbReference type="ARBA" id="ARBA00022448"/>
    </source>
</evidence>
<evidence type="ECO:0000256" key="1">
    <source>
        <dbReference type="ARBA" id="ARBA00004651"/>
    </source>
</evidence>
<evidence type="ECO:0000313" key="17">
    <source>
        <dbReference type="Proteomes" id="UP001079657"/>
    </source>
</evidence>
<feature type="compositionally biased region" description="Acidic residues" evidence="12">
    <location>
        <begin position="454"/>
        <end position="463"/>
    </location>
</feature>
<dbReference type="CDD" id="cd00212">
    <property type="entry name" value="PTS_IIB_glc"/>
    <property type="match status" value="1"/>
</dbReference>
<evidence type="ECO:0000259" key="15">
    <source>
        <dbReference type="PROSITE" id="PS51103"/>
    </source>
</evidence>
<dbReference type="RefSeq" id="WP_268047616.1">
    <property type="nucleotide sequence ID" value="NZ_JAPQES010000001.1"/>
</dbReference>
<dbReference type="InterPro" id="IPR018113">
    <property type="entry name" value="PTrfase_EIIB_Cys"/>
</dbReference>
<keyword evidence="6" id="KW-0598">Phosphotransferase system</keyword>
<dbReference type="GO" id="GO:0016740">
    <property type="term" value="F:transferase activity"/>
    <property type="evidence" value="ECO:0007669"/>
    <property type="project" value="UniProtKB-KW"/>
</dbReference>
<evidence type="ECO:0000256" key="6">
    <source>
        <dbReference type="ARBA" id="ARBA00022683"/>
    </source>
</evidence>
<dbReference type="NCBIfam" id="TIGR00826">
    <property type="entry name" value="EIIB_glc"/>
    <property type="match status" value="1"/>
</dbReference>
<dbReference type="InterPro" id="IPR036878">
    <property type="entry name" value="Glu_permease_IIB"/>
</dbReference>
<keyword evidence="7 13" id="KW-0812">Transmembrane</keyword>
<gene>
    <name evidence="16" type="ORF">OXH55_01400</name>
</gene>
<feature type="domain" description="PTS EIIB type-1" evidence="14">
    <location>
        <begin position="481"/>
        <end position="559"/>
    </location>
</feature>
<evidence type="ECO:0000256" key="12">
    <source>
        <dbReference type="SAM" id="MobiDB-lite"/>
    </source>
</evidence>
<feature type="domain" description="PTS EIIC type-1" evidence="15">
    <location>
        <begin position="6"/>
        <end position="451"/>
    </location>
</feature>
<reference evidence="16" key="1">
    <citation type="submission" date="2022-12" db="EMBL/GenBank/DDBJ databases">
        <authorList>
            <person name="Wang J."/>
        </authorList>
    </citation>
    <scope>NUCLEOTIDE SEQUENCE</scope>
    <source>
        <strain evidence="16">HY-42-06</strain>
    </source>
</reference>
<organism evidence="16 17">
    <name type="scientific">Clostridium ganghwense</name>
    <dbReference type="NCBI Taxonomy" id="312089"/>
    <lineage>
        <taxon>Bacteria</taxon>
        <taxon>Bacillati</taxon>
        <taxon>Bacillota</taxon>
        <taxon>Clostridia</taxon>
        <taxon>Eubacteriales</taxon>
        <taxon>Clostridiaceae</taxon>
        <taxon>Clostridium</taxon>
    </lineage>
</organism>
<dbReference type="PANTHER" id="PTHR30009">
    <property type="entry name" value="CYTOCHROME C-TYPE SYNTHESIS PROTEIN AND PTS TRANSMEMBRANE COMPONENT"/>
    <property type="match status" value="1"/>
</dbReference>
<feature type="region of interest" description="Disordered" evidence="12">
    <location>
        <begin position="450"/>
        <end position="480"/>
    </location>
</feature>
<dbReference type="InterPro" id="IPR050429">
    <property type="entry name" value="PTS_Glucose_EIICBA"/>
</dbReference>
<evidence type="ECO:0000256" key="7">
    <source>
        <dbReference type="ARBA" id="ARBA00022692"/>
    </source>
</evidence>
<keyword evidence="4" id="KW-0762">Sugar transport</keyword>
<evidence type="ECO:0000256" key="3">
    <source>
        <dbReference type="ARBA" id="ARBA00022475"/>
    </source>
</evidence>
<dbReference type="Pfam" id="PF00367">
    <property type="entry name" value="PTS_EIIB"/>
    <property type="match status" value="1"/>
</dbReference>
<protein>
    <submittedName>
        <fullName evidence="16">PTS transporter subunit IIBC</fullName>
        <ecNumber evidence="16">2.7.1.-</ecNumber>
    </submittedName>
</protein>
<feature type="transmembrane region" description="Helical" evidence="13">
    <location>
        <begin position="370"/>
        <end position="389"/>
    </location>
</feature>